<proteinExistence type="inferred from homology"/>
<evidence type="ECO:0000256" key="3">
    <source>
        <dbReference type="ARBA" id="ARBA00022603"/>
    </source>
</evidence>
<organism evidence="6">
    <name type="scientific">Myoviridae sp. ctCo31</name>
    <dbReference type="NCBI Taxonomy" id="2825053"/>
    <lineage>
        <taxon>Viruses</taxon>
        <taxon>Duplodnaviria</taxon>
        <taxon>Heunggongvirae</taxon>
        <taxon>Uroviricota</taxon>
        <taxon>Caudoviricetes</taxon>
    </lineage>
</organism>
<comment type="similarity">
    <text evidence="1">Belongs to the thymidylate synthase family.</text>
</comment>
<evidence type="ECO:0000256" key="2">
    <source>
        <dbReference type="ARBA" id="ARBA00011947"/>
    </source>
</evidence>
<dbReference type="PANTHER" id="PTHR11548">
    <property type="entry name" value="THYMIDYLATE SYNTHASE 1"/>
    <property type="match status" value="1"/>
</dbReference>
<dbReference type="GO" id="GO:0006231">
    <property type="term" value="P:dTMP biosynthetic process"/>
    <property type="evidence" value="ECO:0007669"/>
    <property type="project" value="InterPro"/>
</dbReference>
<dbReference type="GO" id="GO:0032259">
    <property type="term" value="P:methylation"/>
    <property type="evidence" value="ECO:0007669"/>
    <property type="project" value="UniProtKB-KW"/>
</dbReference>
<dbReference type="Gene3D" id="3.30.572.10">
    <property type="entry name" value="Thymidylate synthase/dCMP hydroxymethylase domain"/>
    <property type="match status" value="1"/>
</dbReference>
<evidence type="ECO:0000256" key="1">
    <source>
        <dbReference type="ARBA" id="ARBA00009972"/>
    </source>
</evidence>
<dbReference type="NCBIfam" id="TIGR03284">
    <property type="entry name" value="thym_sym"/>
    <property type="match status" value="1"/>
</dbReference>
<sequence length="241" mass="28127">MPWRSIVSELLWFIKGSTNVNELRKIQHGENSNKRTIWDDNYEHQAVELGYQNGELGPIYGGQWRKKYLKDNQEISRAVLTDPLKEAIDLIKNDPYSRRIIVNSWQVNDLRKMALPPCHYSFQFNISADGKYLDLMWTQRSTDVGCGLYYNVASYGLLLSIIAKITNKEPRYLIGSLGSVHIYKNHIEQFNELLKRDTLELPTLKIANHIKTLEDIEKSIPDDYEIENYNCHPTMKFEMVV</sequence>
<dbReference type="GO" id="GO:0004799">
    <property type="term" value="F:thymidylate synthase activity"/>
    <property type="evidence" value="ECO:0007669"/>
    <property type="project" value="UniProtKB-EC"/>
</dbReference>
<keyword evidence="3" id="KW-0489">Methyltransferase</keyword>
<accession>A0A8S5ULX1</accession>
<feature type="domain" description="Thymidylate synthase/dCMP hydroxymethylase" evidence="5">
    <location>
        <begin position="2"/>
        <end position="241"/>
    </location>
</feature>
<dbReference type="InterPro" id="IPR023451">
    <property type="entry name" value="Thymidate_synth/dCMP_Mease_dom"/>
</dbReference>
<dbReference type="PRINTS" id="PR00108">
    <property type="entry name" value="THYMDSNTHASE"/>
</dbReference>
<evidence type="ECO:0000313" key="6">
    <source>
        <dbReference type="EMBL" id="DAF95410.1"/>
    </source>
</evidence>
<dbReference type="CDD" id="cd00351">
    <property type="entry name" value="TS_Pyrimidine_HMase"/>
    <property type="match status" value="1"/>
</dbReference>
<evidence type="ECO:0000256" key="4">
    <source>
        <dbReference type="ARBA" id="ARBA00022679"/>
    </source>
</evidence>
<dbReference type="InterPro" id="IPR036926">
    <property type="entry name" value="Thymidate_synth/dCMP_Mease_sf"/>
</dbReference>
<keyword evidence="4" id="KW-0808">Transferase</keyword>
<reference evidence="6" key="1">
    <citation type="journal article" date="2021" name="Proc. Natl. Acad. Sci. U.S.A.">
        <title>A Catalog of Tens of Thousands of Viruses from Human Metagenomes Reveals Hidden Associations with Chronic Diseases.</title>
        <authorList>
            <person name="Tisza M.J."/>
            <person name="Buck C.B."/>
        </authorList>
    </citation>
    <scope>NUCLEOTIDE SEQUENCE</scope>
    <source>
        <strain evidence="6">CtCo31</strain>
    </source>
</reference>
<name>A0A8S5ULX1_9CAUD</name>
<dbReference type="EC" id="2.1.1.45" evidence="2"/>
<dbReference type="EMBL" id="BK016109">
    <property type="protein sequence ID" value="DAF95410.1"/>
    <property type="molecule type" value="Genomic_DNA"/>
</dbReference>
<protein>
    <recommendedName>
        <fullName evidence="2">thymidylate synthase</fullName>
        <ecNumber evidence="2">2.1.1.45</ecNumber>
    </recommendedName>
</protein>
<dbReference type="Pfam" id="PF00303">
    <property type="entry name" value="Thymidylat_synt"/>
    <property type="match status" value="1"/>
</dbReference>
<evidence type="ECO:0000259" key="5">
    <source>
        <dbReference type="Pfam" id="PF00303"/>
    </source>
</evidence>
<dbReference type="InterPro" id="IPR000398">
    <property type="entry name" value="Thymidylate_synthase"/>
</dbReference>
<dbReference type="SUPFAM" id="SSF55831">
    <property type="entry name" value="Thymidylate synthase/dCMP hydroxymethylase"/>
    <property type="match status" value="1"/>
</dbReference>
<dbReference type="InterPro" id="IPR045097">
    <property type="entry name" value="Thymidate_synth/dCMP_Mease"/>
</dbReference>
<dbReference type="PANTHER" id="PTHR11548:SF1">
    <property type="entry name" value="THYMIDYLATE SYNTHASE 1"/>
    <property type="match status" value="1"/>
</dbReference>